<dbReference type="GO" id="GO:0000977">
    <property type="term" value="F:RNA polymerase II transcription regulatory region sequence-specific DNA binding"/>
    <property type="evidence" value="ECO:0007669"/>
    <property type="project" value="TreeGrafter"/>
</dbReference>
<dbReference type="PROSITE" id="PS00028">
    <property type="entry name" value="ZINC_FINGER_C2H2_1"/>
    <property type="match status" value="5"/>
</dbReference>
<dbReference type="InterPro" id="IPR013087">
    <property type="entry name" value="Znf_C2H2_type"/>
</dbReference>
<dbReference type="SUPFAM" id="SSF57667">
    <property type="entry name" value="beta-beta-alpha zinc fingers"/>
    <property type="match status" value="3"/>
</dbReference>
<evidence type="ECO:0000256" key="4">
    <source>
        <dbReference type="ARBA" id="ARBA00022833"/>
    </source>
</evidence>
<evidence type="ECO:0000313" key="10">
    <source>
        <dbReference type="EnsemblMetazoa" id="SCAU013688-PA"/>
    </source>
</evidence>
<feature type="compositionally biased region" description="Polar residues" evidence="7">
    <location>
        <begin position="544"/>
        <end position="556"/>
    </location>
</feature>
<dbReference type="EnsemblMetazoa" id="SCAU013688-RA">
    <property type="protein sequence ID" value="SCAU013688-PA"/>
    <property type="gene ID" value="SCAU013688"/>
</dbReference>
<feature type="domain" description="C2H2-type" evidence="8">
    <location>
        <begin position="289"/>
        <end position="317"/>
    </location>
</feature>
<proteinExistence type="predicted"/>
<dbReference type="SMART" id="SM00355">
    <property type="entry name" value="ZnF_C2H2"/>
    <property type="match status" value="6"/>
</dbReference>
<keyword evidence="11" id="KW-1185">Reference proteome</keyword>
<evidence type="ECO:0000256" key="7">
    <source>
        <dbReference type="SAM" id="MobiDB-lite"/>
    </source>
</evidence>
<keyword evidence="3 5" id="KW-0863">Zinc-finger</keyword>
<gene>
    <name evidence="10" type="primary">106084590</name>
</gene>
<dbReference type="Pfam" id="PF07776">
    <property type="entry name" value="zf-AD"/>
    <property type="match status" value="1"/>
</dbReference>
<dbReference type="GO" id="GO:0005634">
    <property type="term" value="C:nucleus"/>
    <property type="evidence" value="ECO:0007669"/>
    <property type="project" value="InterPro"/>
</dbReference>
<evidence type="ECO:0000256" key="2">
    <source>
        <dbReference type="ARBA" id="ARBA00022737"/>
    </source>
</evidence>
<accession>A0A1I8Q413</accession>
<dbReference type="Proteomes" id="UP000095300">
    <property type="component" value="Unassembled WGS sequence"/>
</dbReference>
<feature type="domain" description="ZAD" evidence="9">
    <location>
        <begin position="9"/>
        <end position="87"/>
    </location>
</feature>
<keyword evidence="4 6" id="KW-0862">Zinc</keyword>
<dbReference type="AlphaFoldDB" id="A0A1I8Q413"/>
<dbReference type="SUPFAM" id="SSF57716">
    <property type="entry name" value="Glucocorticoid receptor-like (DNA-binding domain)"/>
    <property type="match status" value="1"/>
</dbReference>
<evidence type="ECO:0000256" key="3">
    <source>
        <dbReference type="ARBA" id="ARBA00022771"/>
    </source>
</evidence>
<evidence type="ECO:0000256" key="1">
    <source>
        <dbReference type="ARBA" id="ARBA00022723"/>
    </source>
</evidence>
<dbReference type="STRING" id="35570.A0A1I8Q413"/>
<dbReference type="PANTHER" id="PTHR24379:SF127">
    <property type="entry name" value="BLOODY FINGERS-RELATED"/>
    <property type="match status" value="1"/>
</dbReference>
<reference evidence="10" key="1">
    <citation type="submission" date="2020-05" db="UniProtKB">
        <authorList>
            <consortium name="EnsemblMetazoa"/>
        </authorList>
    </citation>
    <scope>IDENTIFICATION</scope>
    <source>
        <strain evidence="10">USDA</strain>
    </source>
</reference>
<dbReference type="VEuPathDB" id="VectorBase:SCAU013688"/>
<dbReference type="SMART" id="SM00868">
    <property type="entry name" value="zf-AD"/>
    <property type="match status" value="1"/>
</dbReference>
<evidence type="ECO:0000259" key="8">
    <source>
        <dbReference type="PROSITE" id="PS50157"/>
    </source>
</evidence>
<dbReference type="InterPro" id="IPR012934">
    <property type="entry name" value="Znf_AD"/>
</dbReference>
<feature type="domain" description="C2H2-type" evidence="8">
    <location>
        <begin position="387"/>
        <end position="415"/>
    </location>
</feature>
<dbReference type="OrthoDB" id="8002153at2759"/>
<evidence type="ECO:0000259" key="9">
    <source>
        <dbReference type="PROSITE" id="PS51915"/>
    </source>
</evidence>
<feature type="binding site" evidence="6">
    <location>
        <position position="11"/>
    </location>
    <ligand>
        <name>Zn(2+)</name>
        <dbReference type="ChEBI" id="CHEBI:29105"/>
    </ligand>
</feature>
<feature type="binding site" evidence="6">
    <location>
        <position position="14"/>
    </location>
    <ligand>
        <name>Zn(2+)</name>
        <dbReference type="ChEBI" id="CHEBI:29105"/>
    </ligand>
</feature>
<dbReference type="GO" id="GO:0008270">
    <property type="term" value="F:zinc ion binding"/>
    <property type="evidence" value="ECO:0007669"/>
    <property type="project" value="UniProtKB-UniRule"/>
</dbReference>
<dbReference type="PROSITE" id="PS51915">
    <property type="entry name" value="ZAD"/>
    <property type="match status" value="1"/>
</dbReference>
<feature type="region of interest" description="Disordered" evidence="7">
    <location>
        <begin position="540"/>
        <end position="560"/>
    </location>
</feature>
<dbReference type="PANTHER" id="PTHR24379">
    <property type="entry name" value="KRAB AND ZINC FINGER DOMAIN-CONTAINING"/>
    <property type="match status" value="1"/>
</dbReference>
<dbReference type="Gene3D" id="3.40.1800.20">
    <property type="match status" value="1"/>
</dbReference>
<feature type="domain" description="C2H2-type" evidence="8">
    <location>
        <begin position="331"/>
        <end position="359"/>
    </location>
</feature>
<feature type="binding site" evidence="6">
    <location>
        <position position="60"/>
    </location>
    <ligand>
        <name>Zn(2+)</name>
        <dbReference type="ChEBI" id="CHEBI:29105"/>
    </ligand>
</feature>
<dbReference type="GO" id="GO:0000981">
    <property type="term" value="F:DNA-binding transcription factor activity, RNA polymerase II-specific"/>
    <property type="evidence" value="ECO:0007669"/>
    <property type="project" value="TreeGrafter"/>
</dbReference>
<protein>
    <recommendedName>
        <fullName evidence="12">C2H2-type domain-containing protein</fullName>
    </recommendedName>
</protein>
<dbReference type="PROSITE" id="PS50157">
    <property type="entry name" value="ZINC_FINGER_C2H2_2"/>
    <property type="match status" value="4"/>
</dbReference>
<evidence type="ECO:0000256" key="5">
    <source>
        <dbReference type="PROSITE-ProRule" id="PRU00042"/>
    </source>
</evidence>
<sequence>MLKHPPPSDYCRLCVRNCSDDQRSLYDESGQANANHDLVGKYFTNTMLNMEWERRLQYICCKCWQHIWEFHKFQESIIEAQKGLQLQVEATKEVEEVKIKSELNINQQEAQLELHITPTLSASMEDLIKPTALTFDIKTEEPLDLNSDYEGISSHNEQDHLTDEKMSLMMSNSKEYSSLRNDDESNEDFSLSDDMPFLSLDQTNYCYSDKKVPTTKKSVDKFDEMVASWRSSLECEICHQRVASYSQLKEHFSKNHASEGCYLMCCQLRLETRSHIDRHIRYHNAPQQLKCEACCKAYRHVRYLRIHKRNFHTSKGGNKNAKDIEKSEGKYHCCKCSKDFATEKHLNQHNRYIHKLKNLECNLCDKTFLRPDILREHLARHKGDKTHACSVCPKAFTLRSSFCRHMSKFHPREWQTIQSEAAQKEKAQKESLKEYRLEARGNSMVYVCIYCSVEYDKPSSMNIHIRQCRRDGGTKEQRKMEFRLETRGESIVYICIYCSKEDEASLAKQAPIISEPIVPAVQQQRTRVSQETLNTRTIGPKTIDVTNTTPDGNTLNELGKKGEEDSLMTPIEGKVWKNDENTTKPYVKTEHVSAGINALGNEQMDEHETQQELKDSTWESDEFIKSEEEFIEL</sequence>
<evidence type="ECO:0008006" key="12">
    <source>
        <dbReference type="Google" id="ProtNLM"/>
    </source>
</evidence>
<keyword evidence="2" id="KW-0677">Repeat</keyword>
<name>A0A1I8Q413_STOCA</name>
<feature type="domain" description="C2H2-type" evidence="8">
    <location>
        <begin position="359"/>
        <end position="386"/>
    </location>
</feature>
<dbReference type="Gene3D" id="3.30.160.60">
    <property type="entry name" value="Classic Zinc Finger"/>
    <property type="match status" value="3"/>
</dbReference>
<feature type="binding site" evidence="6">
    <location>
        <position position="63"/>
    </location>
    <ligand>
        <name>Zn(2+)</name>
        <dbReference type="ChEBI" id="CHEBI:29105"/>
    </ligand>
</feature>
<evidence type="ECO:0000256" key="6">
    <source>
        <dbReference type="PROSITE-ProRule" id="PRU01263"/>
    </source>
</evidence>
<organism evidence="10 11">
    <name type="scientific">Stomoxys calcitrans</name>
    <name type="common">Stable fly</name>
    <name type="synonym">Conops calcitrans</name>
    <dbReference type="NCBI Taxonomy" id="35570"/>
    <lineage>
        <taxon>Eukaryota</taxon>
        <taxon>Metazoa</taxon>
        <taxon>Ecdysozoa</taxon>
        <taxon>Arthropoda</taxon>
        <taxon>Hexapoda</taxon>
        <taxon>Insecta</taxon>
        <taxon>Pterygota</taxon>
        <taxon>Neoptera</taxon>
        <taxon>Endopterygota</taxon>
        <taxon>Diptera</taxon>
        <taxon>Brachycera</taxon>
        <taxon>Muscomorpha</taxon>
        <taxon>Muscoidea</taxon>
        <taxon>Muscidae</taxon>
        <taxon>Stomoxys</taxon>
    </lineage>
</organism>
<dbReference type="InterPro" id="IPR036236">
    <property type="entry name" value="Znf_C2H2_sf"/>
</dbReference>
<keyword evidence="1 6" id="KW-0479">Metal-binding</keyword>
<evidence type="ECO:0000313" key="11">
    <source>
        <dbReference type="Proteomes" id="UP000095300"/>
    </source>
</evidence>